<dbReference type="NCBIfam" id="TIGR04183">
    <property type="entry name" value="Por_Secre_tail"/>
    <property type="match status" value="1"/>
</dbReference>
<evidence type="ECO:0000259" key="3">
    <source>
        <dbReference type="Pfam" id="PF18962"/>
    </source>
</evidence>
<dbReference type="InterPro" id="IPR026444">
    <property type="entry name" value="Secre_tail"/>
</dbReference>
<organism evidence="5 6">
    <name type="scientific">Hymenobacter busanensis</name>
    <dbReference type="NCBI Taxonomy" id="2607656"/>
    <lineage>
        <taxon>Bacteria</taxon>
        <taxon>Pseudomonadati</taxon>
        <taxon>Bacteroidota</taxon>
        <taxon>Cytophagia</taxon>
        <taxon>Cytophagales</taxon>
        <taxon>Hymenobacteraceae</taxon>
        <taxon>Hymenobacter</taxon>
    </lineage>
</organism>
<dbReference type="PANTHER" id="PTHR35580">
    <property type="entry name" value="CELL SURFACE GLYCOPROTEIN (S-LAYER PROTEIN)-LIKE PROTEIN"/>
    <property type="match status" value="1"/>
</dbReference>
<gene>
    <name evidence="5" type="ORF">F0P96_19450</name>
</gene>
<dbReference type="EMBL" id="VTWU01000009">
    <property type="protein sequence ID" value="KAA9325511.1"/>
    <property type="molecule type" value="Genomic_DNA"/>
</dbReference>
<feature type="chain" id="PRO_5041689579" evidence="1">
    <location>
        <begin position="24"/>
        <end position="946"/>
    </location>
</feature>
<feature type="domain" description="DUF7619" evidence="4">
    <location>
        <begin position="715"/>
        <end position="850"/>
    </location>
</feature>
<dbReference type="InterPro" id="IPR047589">
    <property type="entry name" value="DUF11_rpt"/>
</dbReference>
<dbReference type="InterPro" id="IPR055353">
    <property type="entry name" value="DUF7619"/>
</dbReference>
<sequence length="946" mass="98627">MMKFLRVFFLLIVLLGGSRWASAQHAVWARGLYPTASSFQAATDAAGNSYVGGEFRNEFHLWGFSCGGLLNLNDYDSFVAKFDAAGNVQWLLPASGTNDDFLSSITTDPAGNVYVAFKSRPKTLGPGTTPVPFTFGGQSLSSVGLYLAKISPAGVVQYLRYLNQGDTSADVTALAADAASTCYVAANGESGVTMGSFVFSPGSNASSSMILRADAGGTITQVQQYVPQPETNFGPYHKIHAMKLGPQGDLYCTGGYAGEVTFGGAAPVVLGTRGGTRVHTFVTRLSTSGNTQWALSSSTSAGPGQGNVDLAGHLALDAAGNAFVVGDSNFPSVSFGSETFNSSGCFTAKISAAGVPQWIRGAAGGSGFVRAGVTVDPAGNVYQLGSFGGPTTNSITFGSTTLISPAPLSAAGFKRICLFVVSYDAAGNLRWARTSTPTVPRKVPTFSNASQGEVLTSDAAGNLYVTGQLYEDALFDQEQLPTGGFVLRLDPAASLSGTVYLDQNGNGQRDTGEGGFPKSVVLTETNQQLSYSTVAGSGQYYVFGNAGAYNLALPNVPAHYTLSQAAAGYSGQFPAAGQTTSGLDFGLSPVANVADVRVTLTPYGAARPGFLTKYRVTLENTGTTTAAGTLSATLDARAQYVGSTPAGSASGNTVSWSYSGLAPFASRSFDVQFSLPINTALGTVLTSSATAVLAGDTEPADNTSTAQQTVTGSFDPNDMTVNYTQLTPQQVAARQPLDYTIRFQNMGTDTAFTVVVQDTLNIQRLQPGSLQLIAQSHNCHWSLTAHGVLTVSFRDIDLPARNTNVIASQGFVRFRVQPQPSLAAGVVIPNAARILFDYNAPVRTNTATTTVLMPTALTAAHTAAAWSAYPNPTNDAVTIVADLPKGGSATLQVLDALGRLVQETTVPVAAGTLRHTLNLQTVPSGVYVLRLHTPDGQMTSRRLVRQ</sequence>
<dbReference type="Pfam" id="PF24595">
    <property type="entry name" value="DUF7619"/>
    <property type="match status" value="1"/>
</dbReference>
<name>A0AA88JZE3_9BACT</name>
<dbReference type="Proteomes" id="UP000326380">
    <property type="component" value="Unassembled WGS sequence"/>
</dbReference>
<feature type="signal peptide" evidence="1">
    <location>
        <begin position="1"/>
        <end position="23"/>
    </location>
</feature>
<dbReference type="PANTHER" id="PTHR35580:SF1">
    <property type="entry name" value="PHYTASE-LIKE DOMAIN-CONTAINING PROTEIN"/>
    <property type="match status" value="1"/>
</dbReference>
<reference evidence="5 6" key="1">
    <citation type="submission" date="2019-09" db="EMBL/GenBank/DDBJ databases">
        <title>Genome sequence of Hymenobacter sp. M3.</title>
        <authorList>
            <person name="Srinivasan S."/>
        </authorList>
    </citation>
    <scope>NUCLEOTIDE SEQUENCE [LARGE SCALE GENOMIC DNA]</scope>
    <source>
        <strain evidence="5 6">M3</strain>
    </source>
</reference>
<evidence type="ECO:0000259" key="4">
    <source>
        <dbReference type="Pfam" id="PF24595"/>
    </source>
</evidence>
<dbReference type="SUPFAM" id="SSF117074">
    <property type="entry name" value="Hypothetical protein PA1324"/>
    <property type="match status" value="1"/>
</dbReference>
<feature type="domain" description="Secretion system C-terminal sorting" evidence="3">
    <location>
        <begin position="869"/>
        <end position="941"/>
    </location>
</feature>
<comment type="caution">
    <text evidence="5">The sequence shown here is derived from an EMBL/GenBank/DDBJ whole genome shotgun (WGS) entry which is preliminary data.</text>
</comment>
<dbReference type="InterPro" id="IPR052918">
    <property type="entry name" value="Motility_Chemotaxis_Reg"/>
</dbReference>
<dbReference type="InterPro" id="IPR013783">
    <property type="entry name" value="Ig-like_fold"/>
</dbReference>
<accession>A0AA88JZE3</accession>
<evidence type="ECO:0000313" key="5">
    <source>
        <dbReference type="EMBL" id="KAA9325511.1"/>
    </source>
</evidence>
<feature type="domain" description="DUF11" evidence="2">
    <location>
        <begin position="606"/>
        <end position="707"/>
    </location>
</feature>
<evidence type="ECO:0000259" key="2">
    <source>
        <dbReference type="Pfam" id="PF01345"/>
    </source>
</evidence>
<protein>
    <submittedName>
        <fullName evidence="5">T9SS type A sorting domain-containing protein</fullName>
    </submittedName>
</protein>
<dbReference type="Pfam" id="PF18962">
    <property type="entry name" value="Por_Secre_tail"/>
    <property type="match status" value="1"/>
</dbReference>
<dbReference type="NCBIfam" id="TIGR01451">
    <property type="entry name" value="B_ant_repeat"/>
    <property type="match status" value="1"/>
</dbReference>
<proteinExistence type="predicted"/>
<dbReference type="Gene3D" id="2.60.40.10">
    <property type="entry name" value="Immunoglobulins"/>
    <property type="match status" value="1"/>
</dbReference>
<keyword evidence="6" id="KW-1185">Reference proteome</keyword>
<evidence type="ECO:0000313" key="6">
    <source>
        <dbReference type="Proteomes" id="UP000326380"/>
    </source>
</evidence>
<evidence type="ECO:0000256" key="1">
    <source>
        <dbReference type="SAM" id="SignalP"/>
    </source>
</evidence>
<dbReference type="InterPro" id="IPR001434">
    <property type="entry name" value="OmcB-like_DUF11"/>
</dbReference>
<dbReference type="Pfam" id="PF01345">
    <property type="entry name" value="DUF11"/>
    <property type="match status" value="1"/>
</dbReference>
<keyword evidence="1" id="KW-0732">Signal</keyword>
<dbReference type="AlphaFoldDB" id="A0AA88JZE3"/>